<dbReference type="Pfam" id="PF00439">
    <property type="entry name" value="Bromodomain"/>
    <property type="match status" value="1"/>
</dbReference>
<evidence type="ECO:0000256" key="1">
    <source>
        <dbReference type="ARBA" id="ARBA00023117"/>
    </source>
</evidence>
<dbReference type="PANTHER" id="PTHR22880">
    <property type="entry name" value="FALZ-RELATED BROMODOMAIN-CONTAINING PROTEINS"/>
    <property type="match status" value="1"/>
</dbReference>
<evidence type="ECO:0000256" key="2">
    <source>
        <dbReference type="PROSITE-ProRule" id="PRU00035"/>
    </source>
</evidence>
<protein>
    <recommendedName>
        <fullName evidence="4">Bromo domain-containing protein</fullName>
    </recommendedName>
</protein>
<feature type="non-terminal residue" evidence="5">
    <location>
        <position position="1"/>
    </location>
</feature>
<dbReference type="OrthoDB" id="21449at2759"/>
<dbReference type="SUPFAM" id="SSF47370">
    <property type="entry name" value="Bromodomain"/>
    <property type="match status" value="1"/>
</dbReference>
<feature type="region of interest" description="Disordered" evidence="3">
    <location>
        <begin position="1"/>
        <end position="86"/>
    </location>
</feature>
<dbReference type="PANTHER" id="PTHR22880:SF225">
    <property type="entry name" value="BROMODOMAIN-CONTAINING PROTEIN BET-1-RELATED"/>
    <property type="match status" value="1"/>
</dbReference>
<dbReference type="GO" id="GO:0000785">
    <property type="term" value="C:chromatin"/>
    <property type="evidence" value="ECO:0007669"/>
    <property type="project" value="TreeGrafter"/>
</dbReference>
<keyword evidence="6" id="KW-1185">Reference proteome</keyword>
<dbReference type="Gene3D" id="1.20.920.10">
    <property type="entry name" value="Bromodomain-like"/>
    <property type="match status" value="1"/>
</dbReference>
<evidence type="ECO:0000313" key="5">
    <source>
        <dbReference type="EMBL" id="EJK73057.1"/>
    </source>
</evidence>
<dbReference type="EMBL" id="AGNL01004903">
    <property type="protein sequence ID" value="EJK73057.1"/>
    <property type="molecule type" value="Genomic_DNA"/>
</dbReference>
<evidence type="ECO:0000256" key="3">
    <source>
        <dbReference type="SAM" id="MobiDB-lite"/>
    </source>
</evidence>
<organism evidence="5 6">
    <name type="scientific">Thalassiosira oceanica</name>
    <name type="common">Marine diatom</name>
    <dbReference type="NCBI Taxonomy" id="159749"/>
    <lineage>
        <taxon>Eukaryota</taxon>
        <taxon>Sar</taxon>
        <taxon>Stramenopiles</taxon>
        <taxon>Ochrophyta</taxon>
        <taxon>Bacillariophyta</taxon>
        <taxon>Coscinodiscophyceae</taxon>
        <taxon>Thalassiosirophycidae</taxon>
        <taxon>Thalassiosirales</taxon>
        <taxon>Thalassiosiraceae</taxon>
        <taxon>Thalassiosira</taxon>
    </lineage>
</organism>
<dbReference type="SMART" id="SM00297">
    <property type="entry name" value="BROMO"/>
    <property type="match status" value="1"/>
</dbReference>
<reference evidence="5 6" key="1">
    <citation type="journal article" date="2012" name="Genome Biol.">
        <title>Genome and low-iron response of an oceanic diatom adapted to chronic iron limitation.</title>
        <authorList>
            <person name="Lommer M."/>
            <person name="Specht M."/>
            <person name="Roy A.S."/>
            <person name="Kraemer L."/>
            <person name="Andreson R."/>
            <person name="Gutowska M.A."/>
            <person name="Wolf J."/>
            <person name="Bergner S.V."/>
            <person name="Schilhabel M.B."/>
            <person name="Klostermeier U.C."/>
            <person name="Beiko R.G."/>
            <person name="Rosenstiel P."/>
            <person name="Hippler M."/>
            <person name="Laroche J."/>
        </authorList>
    </citation>
    <scope>NUCLEOTIDE SEQUENCE [LARGE SCALE GENOMIC DNA]</scope>
    <source>
        <strain evidence="5 6">CCMP1005</strain>
    </source>
</reference>
<dbReference type="AlphaFoldDB" id="K0TMX2"/>
<name>K0TMX2_THAOC</name>
<feature type="compositionally biased region" description="Low complexity" evidence="3">
    <location>
        <begin position="16"/>
        <end position="26"/>
    </location>
</feature>
<sequence>LGPPRAHPCRRRRRTPSGGTSRPRTGLQTRPSRPATKTGGPARDGGPTAFWATVNDDGTLLTDISPSADAGGHPAPPSGSYRVETHEYHPGSSAYALCESILAYLRRHPKAGPFLEPVDPVALNLPDYFDVIKRPMDISTVARRLEEGHYGKAPAEGRGGGGRDGHA</sequence>
<dbReference type="InterPro" id="IPR001487">
    <property type="entry name" value="Bromodomain"/>
</dbReference>
<dbReference type="PROSITE" id="PS50014">
    <property type="entry name" value="BROMODOMAIN_2"/>
    <property type="match status" value="1"/>
</dbReference>
<accession>K0TMX2</accession>
<dbReference type="GO" id="GO:0006355">
    <property type="term" value="P:regulation of DNA-templated transcription"/>
    <property type="evidence" value="ECO:0007669"/>
    <property type="project" value="TreeGrafter"/>
</dbReference>
<dbReference type="Proteomes" id="UP000266841">
    <property type="component" value="Unassembled WGS sequence"/>
</dbReference>
<evidence type="ECO:0000259" key="4">
    <source>
        <dbReference type="PROSITE" id="PS50014"/>
    </source>
</evidence>
<dbReference type="GO" id="GO:0005634">
    <property type="term" value="C:nucleus"/>
    <property type="evidence" value="ECO:0007669"/>
    <property type="project" value="TreeGrafter"/>
</dbReference>
<dbReference type="GO" id="GO:0006338">
    <property type="term" value="P:chromatin remodeling"/>
    <property type="evidence" value="ECO:0007669"/>
    <property type="project" value="TreeGrafter"/>
</dbReference>
<feature type="domain" description="Bromo" evidence="4">
    <location>
        <begin position="106"/>
        <end position="150"/>
    </location>
</feature>
<proteinExistence type="predicted"/>
<evidence type="ECO:0000313" key="6">
    <source>
        <dbReference type="Proteomes" id="UP000266841"/>
    </source>
</evidence>
<dbReference type="InterPro" id="IPR050935">
    <property type="entry name" value="Bromo_chromatin_reader"/>
</dbReference>
<dbReference type="eggNOG" id="KOG1778">
    <property type="taxonomic scope" value="Eukaryota"/>
</dbReference>
<gene>
    <name evidence="5" type="ORF">THAOC_05344</name>
</gene>
<comment type="caution">
    <text evidence="5">The sequence shown here is derived from an EMBL/GenBank/DDBJ whole genome shotgun (WGS) entry which is preliminary data.</text>
</comment>
<dbReference type="PRINTS" id="PR00503">
    <property type="entry name" value="BROMODOMAIN"/>
</dbReference>
<dbReference type="InterPro" id="IPR036427">
    <property type="entry name" value="Bromodomain-like_sf"/>
</dbReference>
<keyword evidence="1 2" id="KW-0103">Bromodomain</keyword>